<reference evidence="1 2" key="1">
    <citation type="submission" date="2019-03" db="EMBL/GenBank/DDBJ databases">
        <title>An improved genome assembly of the fluke Schistosoma japonicum.</title>
        <authorList>
            <person name="Hu W."/>
            <person name="Luo F."/>
            <person name="Yin M."/>
            <person name="Mo X."/>
            <person name="Sun C."/>
            <person name="Wu Q."/>
            <person name="Zhu B."/>
            <person name="Xiang M."/>
            <person name="Wang J."/>
            <person name="Wang Y."/>
            <person name="Zhang T."/>
            <person name="Xu B."/>
            <person name="Zheng H."/>
            <person name="Feng Z."/>
        </authorList>
    </citation>
    <scope>NUCLEOTIDE SEQUENCE [LARGE SCALE GENOMIC DNA]</scope>
    <source>
        <strain evidence="1">HuSjv2</strain>
        <tissue evidence="1">Worms</tissue>
    </source>
</reference>
<keyword evidence="2" id="KW-1185">Reference proteome</keyword>
<protein>
    <submittedName>
        <fullName evidence="1">Uncharacterized protein</fullName>
    </submittedName>
</protein>
<proteinExistence type="predicted"/>
<comment type="caution">
    <text evidence="1">The sequence shown here is derived from an EMBL/GenBank/DDBJ whole genome shotgun (WGS) entry which is preliminary data.</text>
</comment>
<accession>A0A4Z2DNU8</accession>
<gene>
    <name evidence="1" type="ORF">EWB00_010744</name>
</gene>
<dbReference type="STRING" id="6182.A0A4Z2DNU8"/>
<sequence length="692" mass="79055">MHALSGQDLRRRASHMNEQLEIELKRLDKYIETLQDLKVRWDQQNLCEVEFLNWLHQKQTEFEQAIHHSQQHQLQPHMNEICTYPNSDHHHYSQLYKAMDTVRLENLLNELHSKKTIIERLKTQCKSLMPLNSKTPYSHNIKLIEYEYSTLVKKIQENLNNRRLLTSQALEATKLTDKLHTSLHEVVKRSTGIDNVQCSINAELNKIGWKHPHEKHVIKASNQHKISKQPSFGVATSSSNHLLATSPELKQSFGRVSTPIPTSGIPQPVSLTNQSDLNIRKPLDQNVKGITDWLWYSASSILPDSSLLPADANETWEMDQLPTVFDVNHEQNLDRSRSSSRISLAIQRPWTAFRKLEQRNKRASFTEIDVNMSKDIKGSSKYKAGKVFSHTKPIAATQPSGTSLWRSQSAKVLPLETNMDKISSHSIWNISSAVDPFDDTNIACPERYSTQNSMIPMLLRRSISPIVSKTFGHRTDYKFPFHLASSVRYSGIVDQHSSSVINQDSSQIDPLTSCHRLATTTHSYVTKSNNSSLSHSFLFRPQLTSLSQQSLHEYSHRPSLHHSIRVSGLVSGYDFSSPSVSEFENVFCSGRPQPMGASISDNLLSPKVKPFKEQEFYDLTRRRATEPFQESFGSSSNFIQNIPNTSTSSSVIQQSFSNPIDSVHIIRPQTIAQLALQRYRNQQLQRQFRSKR</sequence>
<dbReference type="OrthoDB" id="6283823at2759"/>
<organism evidence="1 2">
    <name type="scientific">Schistosoma japonicum</name>
    <name type="common">Blood fluke</name>
    <dbReference type="NCBI Taxonomy" id="6182"/>
    <lineage>
        <taxon>Eukaryota</taxon>
        <taxon>Metazoa</taxon>
        <taxon>Spiralia</taxon>
        <taxon>Lophotrochozoa</taxon>
        <taxon>Platyhelminthes</taxon>
        <taxon>Trematoda</taxon>
        <taxon>Digenea</taxon>
        <taxon>Strigeidida</taxon>
        <taxon>Schistosomatoidea</taxon>
        <taxon>Schistosomatidae</taxon>
        <taxon>Schistosoma</taxon>
    </lineage>
</organism>
<name>A0A4Z2DNU8_SCHJA</name>
<evidence type="ECO:0000313" key="2">
    <source>
        <dbReference type="Proteomes" id="UP000311919"/>
    </source>
</evidence>
<dbReference type="EMBL" id="SKCS01000084">
    <property type="protein sequence ID" value="TNN18108.1"/>
    <property type="molecule type" value="Genomic_DNA"/>
</dbReference>
<dbReference type="Proteomes" id="UP000311919">
    <property type="component" value="Unassembled WGS sequence"/>
</dbReference>
<evidence type="ECO:0000313" key="1">
    <source>
        <dbReference type="EMBL" id="TNN18108.1"/>
    </source>
</evidence>
<dbReference type="AlphaFoldDB" id="A0A4Z2DNU8"/>